<dbReference type="Pfam" id="PF10316">
    <property type="entry name" value="7TM_GPCR_Srbc"/>
    <property type="match status" value="1"/>
</dbReference>
<evidence type="ECO:0000256" key="4">
    <source>
        <dbReference type="ARBA" id="ARBA00023136"/>
    </source>
</evidence>
<keyword evidence="8" id="KW-1185">Reference proteome</keyword>
<accession>A0A183FTH3</accession>
<dbReference type="OrthoDB" id="5811993at2759"/>
<evidence type="ECO:0000256" key="1">
    <source>
        <dbReference type="ARBA" id="ARBA00004370"/>
    </source>
</evidence>
<protein>
    <submittedName>
        <fullName evidence="9">G_PROTEIN_RECEP_F1_2 domain-containing protein</fullName>
    </submittedName>
</protein>
<dbReference type="PANTHER" id="PTHR23360:SF19">
    <property type="entry name" value="G-PROTEIN COUPLED RECEPTORS FAMILY 1 PROFILE DOMAIN-CONTAINING PROTEIN"/>
    <property type="match status" value="1"/>
</dbReference>
<dbReference type="PANTHER" id="PTHR23360">
    <property type="entry name" value="G-PROTEIN COUPLED RECEPTORS FAMILY 1 PROFILE DOMAIN-CONTAINING PROTEIN-RELATED"/>
    <property type="match status" value="1"/>
</dbReference>
<evidence type="ECO:0000256" key="3">
    <source>
        <dbReference type="ARBA" id="ARBA00022989"/>
    </source>
</evidence>
<name>A0A183FTH3_HELPZ</name>
<evidence type="ECO:0000313" key="9">
    <source>
        <dbReference type="WBParaSite" id="HPBE_0001136801-mRNA-1"/>
    </source>
</evidence>
<dbReference type="InterPro" id="IPR019420">
    <property type="entry name" value="7TM_GPCR_serpentine_rcpt_Srbc"/>
</dbReference>
<feature type="transmembrane region" description="Helical" evidence="5">
    <location>
        <begin position="30"/>
        <end position="51"/>
    </location>
</feature>
<keyword evidence="3 5" id="KW-1133">Transmembrane helix</keyword>
<evidence type="ECO:0000313" key="7">
    <source>
        <dbReference type="EMBL" id="VDO88354.1"/>
    </source>
</evidence>
<keyword evidence="2 5" id="KW-0812">Transmembrane</keyword>
<gene>
    <name evidence="7" type="ORF">HPBE_LOCUS11369</name>
</gene>
<dbReference type="InterPro" id="IPR017452">
    <property type="entry name" value="GPCR_Rhodpsn_7TM"/>
</dbReference>
<accession>A0A3P7ZVT9</accession>
<evidence type="ECO:0000256" key="5">
    <source>
        <dbReference type="SAM" id="Phobius"/>
    </source>
</evidence>
<reference evidence="7 8" key="1">
    <citation type="submission" date="2018-11" db="EMBL/GenBank/DDBJ databases">
        <authorList>
            <consortium name="Pathogen Informatics"/>
        </authorList>
    </citation>
    <scope>NUCLEOTIDE SEQUENCE [LARGE SCALE GENOMIC DNA]</scope>
</reference>
<evidence type="ECO:0000259" key="6">
    <source>
        <dbReference type="PROSITE" id="PS50262"/>
    </source>
</evidence>
<dbReference type="EMBL" id="UZAH01027076">
    <property type="protein sequence ID" value="VDO88354.1"/>
    <property type="molecule type" value="Genomic_DNA"/>
</dbReference>
<dbReference type="GO" id="GO:0016020">
    <property type="term" value="C:membrane"/>
    <property type="evidence" value="ECO:0007669"/>
    <property type="project" value="UniProtKB-SubCell"/>
</dbReference>
<dbReference type="Proteomes" id="UP000050761">
    <property type="component" value="Unassembled WGS sequence"/>
</dbReference>
<comment type="subcellular location">
    <subcellularLocation>
        <location evidence="1">Membrane</location>
    </subcellularLocation>
</comment>
<reference evidence="9" key="2">
    <citation type="submission" date="2019-09" db="UniProtKB">
        <authorList>
            <consortium name="WormBaseParasite"/>
        </authorList>
    </citation>
    <scope>IDENTIFICATION</scope>
</reference>
<dbReference type="Gene3D" id="1.20.1070.10">
    <property type="entry name" value="Rhodopsin 7-helix transmembrane proteins"/>
    <property type="match status" value="1"/>
</dbReference>
<evidence type="ECO:0000313" key="8">
    <source>
        <dbReference type="Proteomes" id="UP000050761"/>
    </source>
</evidence>
<dbReference type="InterPro" id="IPR047130">
    <property type="entry name" value="7TM_GPCR_Srsx_nematod"/>
</dbReference>
<feature type="transmembrane region" description="Helical" evidence="5">
    <location>
        <begin position="116"/>
        <end position="136"/>
    </location>
</feature>
<proteinExistence type="predicted"/>
<dbReference type="WBParaSite" id="HPBE_0001136801-mRNA-1">
    <property type="protein sequence ID" value="HPBE_0001136801-mRNA-1"/>
    <property type="gene ID" value="HPBE_0001136801"/>
</dbReference>
<dbReference type="AlphaFoldDB" id="A0A183FTH3"/>
<feature type="domain" description="G-protein coupled receptors family 1 profile" evidence="6">
    <location>
        <begin position="10"/>
        <end position="220"/>
    </location>
</feature>
<evidence type="ECO:0000256" key="2">
    <source>
        <dbReference type="ARBA" id="ARBA00022692"/>
    </source>
</evidence>
<organism evidence="8 9">
    <name type="scientific">Heligmosomoides polygyrus</name>
    <name type="common">Parasitic roundworm</name>
    <dbReference type="NCBI Taxonomy" id="6339"/>
    <lineage>
        <taxon>Eukaryota</taxon>
        <taxon>Metazoa</taxon>
        <taxon>Ecdysozoa</taxon>
        <taxon>Nematoda</taxon>
        <taxon>Chromadorea</taxon>
        <taxon>Rhabditida</taxon>
        <taxon>Rhabditina</taxon>
        <taxon>Rhabditomorpha</taxon>
        <taxon>Strongyloidea</taxon>
        <taxon>Heligmosomidae</taxon>
        <taxon>Heligmosomoides</taxon>
    </lineage>
</organism>
<dbReference type="PROSITE" id="PS50262">
    <property type="entry name" value="G_PROTEIN_RECEP_F1_2"/>
    <property type="match status" value="1"/>
</dbReference>
<feature type="transmembrane region" description="Helical" evidence="5">
    <location>
        <begin position="168"/>
        <end position="188"/>
    </location>
</feature>
<keyword evidence="4 5" id="KW-0472">Membrane</keyword>
<sequence>MVKRFLIVIVNIPLLLTILFRKQNRSRREFLLIGGMALGDGIYAFGFFLSITRFFESFGTASRTTTRLDCMAQWSTIAVFLGATLIGQMNTVVALDRFLAVIFPIWYFQTTMRYPIIVLTLAYGLSILALVLNWILVLTNENERLEVISSQCNFVDSTYPGFRDILMYYRWFCIIVAAIMCIAVASLLRKRYKATSRLFVPSTSKIQNKKVMRTNVTMGS</sequence>
<dbReference type="SUPFAM" id="SSF81321">
    <property type="entry name" value="Family A G protein-coupled receptor-like"/>
    <property type="match status" value="1"/>
</dbReference>
<feature type="transmembrane region" description="Helical" evidence="5">
    <location>
        <begin position="71"/>
        <end position="95"/>
    </location>
</feature>